<reference evidence="2 3" key="1">
    <citation type="submission" date="2020-04" db="EMBL/GenBank/DDBJ databases">
        <title>Description of novel Gluconacetobacter.</title>
        <authorList>
            <person name="Sombolestani A."/>
        </authorList>
    </citation>
    <scope>NUCLEOTIDE SEQUENCE [LARGE SCALE GENOMIC DNA]</scope>
    <source>
        <strain evidence="2 3">LMG 19747</strain>
    </source>
</reference>
<comment type="caution">
    <text evidence="2">The sequence shown here is derived from an EMBL/GenBank/DDBJ whole genome shotgun (WGS) entry which is preliminary data.</text>
</comment>
<dbReference type="Proteomes" id="UP000589085">
    <property type="component" value="Unassembled WGS sequence"/>
</dbReference>
<proteinExistence type="predicted"/>
<evidence type="ECO:0000313" key="2">
    <source>
        <dbReference type="EMBL" id="MBB2160449.1"/>
    </source>
</evidence>
<keyword evidence="1" id="KW-0812">Transmembrane</keyword>
<name>A0A7W4ICP8_9PROT</name>
<gene>
    <name evidence="2" type="ORF">HLH48_09730</name>
</gene>
<keyword evidence="1" id="KW-1133">Transmembrane helix</keyword>
<dbReference type="RefSeq" id="WP_182997330.1">
    <property type="nucleotide sequence ID" value="NZ_JABEQJ010000010.1"/>
</dbReference>
<dbReference type="AlphaFoldDB" id="A0A7W4ICP8"/>
<protein>
    <submittedName>
        <fullName evidence="2">Uncharacterized protein</fullName>
    </submittedName>
</protein>
<evidence type="ECO:0000256" key="1">
    <source>
        <dbReference type="SAM" id="Phobius"/>
    </source>
</evidence>
<sequence length="67" mass="7075">MSHQPRPGRRGGHHRAKGSVMRRILLALAGIVVVVGIGGFLSLGAFPPPAPAVPVHKDLPPDRFAHT</sequence>
<keyword evidence="1" id="KW-0472">Membrane</keyword>
<accession>A0A7W4ICP8</accession>
<organism evidence="2 3">
    <name type="scientific">Gluconacetobacter sacchari</name>
    <dbReference type="NCBI Taxonomy" id="92759"/>
    <lineage>
        <taxon>Bacteria</taxon>
        <taxon>Pseudomonadati</taxon>
        <taxon>Pseudomonadota</taxon>
        <taxon>Alphaproteobacteria</taxon>
        <taxon>Acetobacterales</taxon>
        <taxon>Acetobacteraceae</taxon>
        <taxon>Gluconacetobacter</taxon>
    </lineage>
</organism>
<evidence type="ECO:0000313" key="3">
    <source>
        <dbReference type="Proteomes" id="UP000589085"/>
    </source>
</evidence>
<feature type="transmembrane region" description="Helical" evidence="1">
    <location>
        <begin position="24"/>
        <end position="46"/>
    </location>
</feature>
<dbReference type="EMBL" id="JABEQJ010000010">
    <property type="protein sequence ID" value="MBB2160449.1"/>
    <property type="molecule type" value="Genomic_DNA"/>
</dbReference>